<organism evidence="1 2">
    <name type="scientific">Ataeniobius toweri</name>
    <dbReference type="NCBI Taxonomy" id="208326"/>
    <lineage>
        <taxon>Eukaryota</taxon>
        <taxon>Metazoa</taxon>
        <taxon>Chordata</taxon>
        <taxon>Craniata</taxon>
        <taxon>Vertebrata</taxon>
        <taxon>Euteleostomi</taxon>
        <taxon>Actinopterygii</taxon>
        <taxon>Neopterygii</taxon>
        <taxon>Teleostei</taxon>
        <taxon>Neoteleostei</taxon>
        <taxon>Acanthomorphata</taxon>
        <taxon>Ovalentaria</taxon>
        <taxon>Atherinomorphae</taxon>
        <taxon>Cyprinodontiformes</taxon>
        <taxon>Goodeidae</taxon>
        <taxon>Ataeniobius</taxon>
    </lineage>
</organism>
<protein>
    <submittedName>
        <fullName evidence="1">Uncharacterized protein</fullName>
    </submittedName>
</protein>
<sequence length="71" mass="8014">MMANIQGEICSSKYHKFPLRWFRVSGHSFRARLRSSAIWEELGVEPLLLHIERVGECFRHIPPGGGPGNGP</sequence>
<name>A0ABU7BZA0_9TELE</name>
<evidence type="ECO:0000313" key="1">
    <source>
        <dbReference type="EMBL" id="MED6255992.1"/>
    </source>
</evidence>
<proteinExistence type="predicted"/>
<gene>
    <name evidence="1" type="ORF">ATANTOWER_017969</name>
</gene>
<reference evidence="1 2" key="1">
    <citation type="submission" date="2021-07" db="EMBL/GenBank/DDBJ databases">
        <authorList>
            <person name="Palmer J.M."/>
        </authorList>
    </citation>
    <scope>NUCLEOTIDE SEQUENCE [LARGE SCALE GENOMIC DNA]</scope>
    <source>
        <strain evidence="1 2">AT_MEX2019</strain>
        <tissue evidence="1">Muscle</tissue>
    </source>
</reference>
<dbReference type="Proteomes" id="UP001345963">
    <property type="component" value="Unassembled WGS sequence"/>
</dbReference>
<keyword evidence="2" id="KW-1185">Reference proteome</keyword>
<accession>A0ABU7BZA0</accession>
<dbReference type="EMBL" id="JAHUTI010072553">
    <property type="protein sequence ID" value="MED6255992.1"/>
    <property type="molecule type" value="Genomic_DNA"/>
</dbReference>
<comment type="caution">
    <text evidence="1">The sequence shown here is derived from an EMBL/GenBank/DDBJ whole genome shotgun (WGS) entry which is preliminary data.</text>
</comment>
<evidence type="ECO:0000313" key="2">
    <source>
        <dbReference type="Proteomes" id="UP001345963"/>
    </source>
</evidence>